<evidence type="ECO:0000256" key="1">
    <source>
        <dbReference type="SAM" id="Phobius"/>
    </source>
</evidence>
<gene>
    <name evidence="2" type="ORF">FA13DRAFT_331500</name>
</gene>
<organism evidence="2 3">
    <name type="scientific">Coprinellus micaceus</name>
    <name type="common">Glistening ink-cap mushroom</name>
    <name type="synonym">Coprinus micaceus</name>
    <dbReference type="NCBI Taxonomy" id="71717"/>
    <lineage>
        <taxon>Eukaryota</taxon>
        <taxon>Fungi</taxon>
        <taxon>Dikarya</taxon>
        <taxon>Basidiomycota</taxon>
        <taxon>Agaricomycotina</taxon>
        <taxon>Agaricomycetes</taxon>
        <taxon>Agaricomycetidae</taxon>
        <taxon>Agaricales</taxon>
        <taxon>Agaricineae</taxon>
        <taxon>Psathyrellaceae</taxon>
        <taxon>Coprinellus</taxon>
    </lineage>
</organism>
<keyword evidence="1" id="KW-1133">Transmembrane helix</keyword>
<keyword evidence="3" id="KW-1185">Reference proteome</keyword>
<dbReference type="AlphaFoldDB" id="A0A4Y7TD93"/>
<sequence length="88" mass="10141">MNAVPRSAGPLLFEHRSPFPRFSRPRDHSIRLTILLLVPDQLITFLTLRFKITRFGPGLPPTLLLTVLLLDLIFEITIFCPSTVRLFR</sequence>
<accession>A0A4Y7TD93</accession>
<evidence type="ECO:0000313" key="3">
    <source>
        <dbReference type="Proteomes" id="UP000298030"/>
    </source>
</evidence>
<reference evidence="2 3" key="1">
    <citation type="journal article" date="2019" name="Nat. Ecol. Evol.">
        <title>Megaphylogeny resolves global patterns of mushroom evolution.</title>
        <authorList>
            <person name="Varga T."/>
            <person name="Krizsan K."/>
            <person name="Foldi C."/>
            <person name="Dima B."/>
            <person name="Sanchez-Garcia M."/>
            <person name="Sanchez-Ramirez S."/>
            <person name="Szollosi G.J."/>
            <person name="Szarkandi J.G."/>
            <person name="Papp V."/>
            <person name="Albert L."/>
            <person name="Andreopoulos W."/>
            <person name="Angelini C."/>
            <person name="Antonin V."/>
            <person name="Barry K.W."/>
            <person name="Bougher N.L."/>
            <person name="Buchanan P."/>
            <person name="Buyck B."/>
            <person name="Bense V."/>
            <person name="Catcheside P."/>
            <person name="Chovatia M."/>
            <person name="Cooper J."/>
            <person name="Damon W."/>
            <person name="Desjardin D."/>
            <person name="Finy P."/>
            <person name="Geml J."/>
            <person name="Haridas S."/>
            <person name="Hughes K."/>
            <person name="Justo A."/>
            <person name="Karasinski D."/>
            <person name="Kautmanova I."/>
            <person name="Kiss B."/>
            <person name="Kocsube S."/>
            <person name="Kotiranta H."/>
            <person name="LaButti K.M."/>
            <person name="Lechner B.E."/>
            <person name="Liimatainen K."/>
            <person name="Lipzen A."/>
            <person name="Lukacs Z."/>
            <person name="Mihaltcheva S."/>
            <person name="Morgado L.N."/>
            <person name="Niskanen T."/>
            <person name="Noordeloos M.E."/>
            <person name="Ohm R.A."/>
            <person name="Ortiz-Santana B."/>
            <person name="Ovrebo C."/>
            <person name="Racz N."/>
            <person name="Riley R."/>
            <person name="Savchenko A."/>
            <person name="Shiryaev A."/>
            <person name="Soop K."/>
            <person name="Spirin V."/>
            <person name="Szebenyi C."/>
            <person name="Tomsovsky M."/>
            <person name="Tulloss R.E."/>
            <person name="Uehling J."/>
            <person name="Grigoriev I.V."/>
            <person name="Vagvolgyi C."/>
            <person name="Papp T."/>
            <person name="Martin F.M."/>
            <person name="Miettinen O."/>
            <person name="Hibbett D.S."/>
            <person name="Nagy L.G."/>
        </authorList>
    </citation>
    <scope>NUCLEOTIDE SEQUENCE [LARGE SCALE GENOMIC DNA]</scope>
    <source>
        <strain evidence="2 3">FP101781</strain>
    </source>
</reference>
<evidence type="ECO:0000313" key="2">
    <source>
        <dbReference type="EMBL" id="TEB31519.1"/>
    </source>
</evidence>
<keyword evidence="1" id="KW-0812">Transmembrane</keyword>
<feature type="transmembrane region" description="Helical" evidence="1">
    <location>
        <begin position="62"/>
        <end position="87"/>
    </location>
</feature>
<protein>
    <submittedName>
        <fullName evidence="2">Uncharacterized protein</fullName>
    </submittedName>
</protein>
<comment type="caution">
    <text evidence="2">The sequence shown here is derived from an EMBL/GenBank/DDBJ whole genome shotgun (WGS) entry which is preliminary data.</text>
</comment>
<name>A0A4Y7TD93_COPMI</name>
<keyword evidence="1" id="KW-0472">Membrane</keyword>
<proteinExistence type="predicted"/>
<dbReference type="Proteomes" id="UP000298030">
    <property type="component" value="Unassembled WGS sequence"/>
</dbReference>
<dbReference type="EMBL" id="QPFP01000018">
    <property type="protein sequence ID" value="TEB31519.1"/>
    <property type="molecule type" value="Genomic_DNA"/>
</dbReference>
<dbReference type="OrthoDB" id="3971593at2759"/>